<dbReference type="EMBL" id="JAULSW010000010">
    <property type="protein sequence ID" value="KAK3368797.1"/>
    <property type="molecule type" value="Genomic_DNA"/>
</dbReference>
<dbReference type="Proteomes" id="UP001285441">
    <property type="component" value="Unassembled WGS sequence"/>
</dbReference>
<sequence length="260" mass="29414">MLNIGSQVPWVEPPDSTNLEQGPRIQLGVNLTCLEHVTKLIDRRQGVPWTLESIFNILRAATLRHISCIDLSLSIDSNGGPDIVIAQKQGRVQCVDREFWSSLPLTPFETLDTGSARKVIKTLKANPSLLNLYFVGRQEMHPKFPSLEHDVQVVLRHPHLRQKFLETYQSSLLNTLNDNLVDLGIKYRLIFVRQLTSETARGMVYVWHPDALDTIDSHLGSLSQFSDMPGQEAPIRGEELWVSSISLIHWCLESQGETEV</sequence>
<keyword evidence="2" id="KW-1185">Reference proteome</keyword>
<accession>A0AAE0K387</accession>
<gene>
    <name evidence="1" type="ORF">B0H63DRAFT_529167</name>
</gene>
<comment type="caution">
    <text evidence="1">The sequence shown here is derived from an EMBL/GenBank/DDBJ whole genome shotgun (WGS) entry which is preliminary data.</text>
</comment>
<dbReference type="AlphaFoldDB" id="A0AAE0K387"/>
<reference evidence="1" key="1">
    <citation type="journal article" date="2023" name="Mol. Phylogenet. Evol.">
        <title>Genome-scale phylogeny and comparative genomics of the fungal order Sordariales.</title>
        <authorList>
            <person name="Hensen N."/>
            <person name="Bonometti L."/>
            <person name="Westerberg I."/>
            <person name="Brannstrom I.O."/>
            <person name="Guillou S."/>
            <person name="Cros-Aarteil S."/>
            <person name="Calhoun S."/>
            <person name="Haridas S."/>
            <person name="Kuo A."/>
            <person name="Mondo S."/>
            <person name="Pangilinan J."/>
            <person name="Riley R."/>
            <person name="LaButti K."/>
            <person name="Andreopoulos B."/>
            <person name="Lipzen A."/>
            <person name="Chen C."/>
            <person name="Yan M."/>
            <person name="Daum C."/>
            <person name="Ng V."/>
            <person name="Clum A."/>
            <person name="Steindorff A."/>
            <person name="Ohm R.A."/>
            <person name="Martin F."/>
            <person name="Silar P."/>
            <person name="Natvig D.O."/>
            <person name="Lalanne C."/>
            <person name="Gautier V."/>
            <person name="Ament-Velasquez S.L."/>
            <person name="Kruys A."/>
            <person name="Hutchinson M.I."/>
            <person name="Powell A.J."/>
            <person name="Barry K."/>
            <person name="Miller A.N."/>
            <person name="Grigoriev I.V."/>
            <person name="Debuchy R."/>
            <person name="Gladieux P."/>
            <person name="Hiltunen Thoren M."/>
            <person name="Johannesson H."/>
        </authorList>
    </citation>
    <scope>NUCLEOTIDE SEQUENCE</scope>
    <source>
        <strain evidence="1">CBS 232.78</strain>
    </source>
</reference>
<proteinExistence type="predicted"/>
<protein>
    <submittedName>
        <fullName evidence="1">Uncharacterized protein</fullName>
    </submittedName>
</protein>
<reference evidence="1" key="2">
    <citation type="submission" date="2023-06" db="EMBL/GenBank/DDBJ databases">
        <authorList>
            <consortium name="Lawrence Berkeley National Laboratory"/>
            <person name="Haridas S."/>
            <person name="Hensen N."/>
            <person name="Bonometti L."/>
            <person name="Westerberg I."/>
            <person name="Brannstrom I.O."/>
            <person name="Guillou S."/>
            <person name="Cros-Aarteil S."/>
            <person name="Calhoun S."/>
            <person name="Kuo A."/>
            <person name="Mondo S."/>
            <person name="Pangilinan J."/>
            <person name="Riley R."/>
            <person name="LaButti K."/>
            <person name="Andreopoulos B."/>
            <person name="Lipzen A."/>
            <person name="Chen C."/>
            <person name="Yanf M."/>
            <person name="Daum C."/>
            <person name="Ng V."/>
            <person name="Clum A."/>
            <person name="Steindorff A."/>
            <person name="Ohm R."/>
            <person name="Martin F."/>
            <person name="Silar P."/>
            <person name="Natvig D."/>
            <person name="Lalanne C."/>
            <person name="Gautier V."/>
            <person name="Ament-velasquez S.L."/>
            <person name="Kruys A."/>
            <person name="Hutchinson M.I."/>
            <person name="Powell A.J."/>
            <person name="Barry K."/>
            <person name="Miller A.N."/>
            <person name="Grigoriev I.V."/>
            <person name="Debuchy R."/>
            <person name="Gladieux P."/>
            <person name="Thoren M.H."/>
            <person name="Johannesson H."/>
        </authorList>
    </citation>
    <scope>NUCLEOTIDE SEQUENCE</scope>
    <source>
        <strain evidence="1">CBS 232.78</strain>
    </source>
</reference>
<evidence type="ECO:0000313" key="2">
    <source>
        <dbReference type="Proteomes" id="UP001285441"/>
    </source>
</evidence>
<evidence type="ECO:0000313" key="1">
    <source>
        <dbReference type="EMBL" id="KAK3368797.1"/>
    </source>
</evidence>
<name>A0AAE0K387_9PEZI</name>
<organism evidence="1 2">
    <name type="scientific">Podospora didyma</name>
    <dbReference type="NCBI Taxonomy" id="330526"/>
    <lineage>
        <taxon>Eukaryota</taxon>
        <taxon>Fungi</taxon>
        <taxon>Dikarya</taxon>
        <taxon>Ascomycota</taxon>
        <taxon>Pezizomycotina</taxon>
        <taxon>Sordariomycetes</taxon>
        <taxon>Sordariomycetidae</taxon>
        <taxon>Sordariales</taxon>
        <taxon>Podosporaceae</taxon>
        <taxon>Podospora</taxon>
    </lineage>
</organism>